<dbReference type="PANTHER" id="PTHR46504">
    <property type="entry name" value="TRNASE Z TRZ1"/>
    <property type="match status" value="1"/>
</dbReference>
<organism evidence="2 3">
    <name type="scientific">Saltatorellus ferox</name>
    <dbReference type="NCBI Taxonomy" id="2528018"/>
    <lineage>
        <taxon>Bacteria</taxon>
        <taxon>Pseudomonadati</taxon>
        <taxon>Planctomycetota</taxon>
        <taxon>Planctomycetia</taxon>
        <taxon>Planctomycetia incertae sedis</taxon>
        <taxon>Saltatorellus</taxon>
    </lineage>
</organism>
<dbReference type="Proteomes" id="UP000320390">
    <property type="component" value="Chromosome"/>
</dbReference>
<feature type="domain" description="Metallo-beta-lactamase" evidence="1">
    <location>
        <begin position="43"/>
        <end position="241"/>
    </location>
</feature>
<dbReference type="AlphaFoldDB" id="A0A518EN36"/>
<dbReference type="InterPro" id="IPR036866">
    <property type="entry name" value="RibonucZ/Hydroxyglut_hydro"/>
</dbReference>
<keyword evidence="3" id="KW-1185">Reference proteome</keyword>
<evidence type="ECO:0000313" key="3">
    <source>
        <dbReference type="Proteomes" id="UP000320390"/>
    </source>
</evidence>
<gene>
    <name evidence="2" type="ORF">Poly30_09980</name>
</gene>
<dbReference type="SUPFAM" id="SSF56281">
    <property type="entry name" value="Metallo-hydrolase/oxidoreductase"/>
    <property type="match status" value="1"/>
</dbReference>
<proteinExistence type="predicted"/>
<name>A0A518EN36_9BACT</name>
<dbReference type="OrthoDB" id="9800940at2"/>
<evidence type="ECO:0000259" key="1">
    <source>
        <dbReference type="Pfam" id="PF12706"/>
    </source>
</evidence>
<protein>
    <submittedName>
        <fullName evidence="2">Ribonuclease Z</fullName>
    </submittedName>
</protein>
<dbReference type="PANTHER" id="PTHR46504:SF2">
    <property type="entry name" value="TRNASE Z TRZ1"/>
    <property type="match status" value="1"/>
</dbReference>
<dbReference type="Pfam" id="PF12706">
    <property type="entry name" value="Lactamase_B_2"/>
    <property type="match status" value="1"/>
</dbReference>
<dbReference type="RefSeq" id="WP_145194901.1">
    <property type="nucleotide sequence ID" value="NZ_CP036434.1"/>
</dbReference>
<evidence type="ECO:0000313" key="2">
    <source>
        <dbReference type="EMBL" id="QDV05500.1"/>
    </source>
</evidence>
<sequence>MIDLDGLHVGGYSLGGFASCLDIPTFKVAVDIGICLDRVISRDLILITHAHVDHLGAIAQHVAQRGLRRMEPATYLVPPGIEDQVEELLRAWRGLDGGALAANVVSLAPGERFQVRQDLAIRPFRTRHRVVSQGYFFERTTKRLAEEFQGLPPDEIRDLRLAGTEVSVPVRSIDLAVTGDTRLDAVLENPEVAGAERLVLECTFFDDRIDVEEARHRGHVHIDEVAEAAAHFSGRALLLNHVSPRHARADARRIMAEKLPPELLERTRLMVGAED</sequence>
<dbReference type="InterPro" id="IPR001279">
    <property type="entry name" value="Metallo-B-lactamas"/>
</dbReference>
<dbReference type="Gene3D" id="3.60.15.10">
    <property type="entry name" value="Ribonuclease Z/Hydroxyacylglutathione hydrolase-like"/>
    <property type="match status" value="1"/>
</dbReference>
<accession>A0A518EN36</accession>
<dbReference type="EMBL" id="CP036434">
    <property type="protein sequence ID" value="QDV05500.1"/>
    <property type="molecule type" value="Genomic_DNA"/>
</dbReference>
<reference evidence="2 3" key="1">
    <citation type="submission" date="2019-02" db="EMBL/GenBank/DDBJ databases">
        <title>Deep-cultivation of Planctomycetes and their phenomic and genomic characterization uncovers novel biology.</title>
        <authorList>
            <person name="Wiegand S."/>
            <person name="Jogler M."/>
            <person name="Boedeker C."/>
            <person name="Pinto D."/>
            <person name="Vollmers J."/>
            <person name="Rivas-Marin E."/>
            <person name="Kohn T."/>
            <person name="Peeters S.H."/>
            <person name="Heuer A."/>
            <person name="Rast P."/>
            <person name="Oberbeckmann S."/>
            <person name="Bunk B."/>
            <person name="Jeske O."/>
            <person name="Meyerdierks A."/>
            <person name="Storesund J.E."/>
            <person name="Kallscheuer N."/>
            <person name="Luecker S."/>
            <person name="Lage O.M."/>
            <person name="Pohl T."/>
            <person name="Merkel B.J."/>
            <person name="Hornburger P."/>
            <person name="Mueller R.-W."/>
            <person name="Bruemmer F."/>
            <person name="Labrenz M."/>
            <person name="Spormann A.M."/>
            <person name="Op den Camp H."/>
            <person name="Overmann J."/>
            <person name="Amann R."/>
            <person name="Jetten M.S.M."/>
            <person name="Mascher T."/>
            <person name="Medema M.H."/>
            <person name="Devos D.P."/>
            <person name="Kaster A.-K."/>
            <person name="Ovreas L."/>
            <person name="Rohde M."/>
            <person name="Galperin M.Y."/>
            <person name="Jogler C."/>
        </authorList>
    </citation>
    <scope>NUCLEOTIDE SEQUENCE [LARGE SCALE GENOMIC DNA]</scope>
    <source>
        <strain evidence="2 3">Poly30</strain>
    </source>
</reference>